<evidence type="ECO:0000256" key="1">
    <source>
        <dbReference type="SAM" id="SignalP"/>
    </source>
</evidence>
<keyword evidence="1" id="KW-0732">Signal</keyword>
<feature type="chain" id="PRO_5013146019" description="Lipocalin-like domain-containing protein" evidence="1">
    <location>
        <begin position="16"/>
        <end position="166"/>
    </location>
</feature>
<accession>A0A250F567</accession>
<protein>
    <recommendedName>
        <fullName evidence="2">Lipocalin-like domain-containing protein</fullName>
    </recommendedName>
</protein>
<sequence>MKKILLMLLSVIAFAACSKKDDNQDFKHPKELQGTWMYEKSILPDGKLFSEITSIEEMECSKKTKYTFYGEFLTSEEHIFKAGNCQQNTASVKYFVENNKLCLDNGNGVVLKAYDIVSLTSTQFVFKYNSEFKTFLYSQIPYDPALKEKGYTIDDILNVTITYRKL</sequence>
<evidence type="ECO:0000313" key="4">
    <source>
        <dbReference type="Proteomes" id="UP000217334"/>
    </source>
</evidence>
<feature type="signal peptide" evidence="1">
    <location>
        <begin position="1"/>
        <end position="15"/>
    </location>
</feature>
<dbReference type="AlphaFoldDB" id="A0A250F567"/>
<dbReference type="PROSITE" id="PS51257">
    <property type="entry name" value="PROKAR_LIPOPROTEIN"/>
    <property type="match status" value="1"/>
</dbReference>
<name>A0A250F567_CAPSP</name>
<dbReference type="Proteomes" id="UP000217334">
    <property type="component" value="Chromosome"/>
</dbReference>
<evidence type="ECO:0000313" key="3">
    <source>
        <dbReference type="EMBL" id="ATA79116.1"/>
    </source>
</evidence>
<dbReference type="Pfam" id="PF13648">
    <property type="entry name" value="Lipocalin_4"/>
    <property type="match status" value="1"/>
</dbReference>
<reference evidence="4" key="1">
    <citation type="submission" date="2017-06" db="EMBL/GenBank/DDBJ databases">
        <title>Capnocytophaga spp. assemblies.</title>
        <authorList>
            <person name="Gulvik C.A."/>
        </authorList>
    </citation>
    <scope>NUCLEOTIDE SEQUENCE [LARGE SCALE GENOMIC DNA]</scope>
    <source>
        <strain evidence="4">H4486</strain>
    </source>
</reference>
<dbReference type="InterPro" id="IPR024311">
    <property type="entry name" value="Lipocalin-like"/>
</dbReference>
<dbReference type="RefSeq" id="WP_095901095.1">
    <property type="nucleotide sequence ID" value="NZ_CAJPRX010000017.1"/>
</dbReference>
<proteinExistence type="predicted"/>
<feature type="domain" description="Lipocalin-like" evidence="2">
    <location>
        <begin position="32"/>
        <end position="126"/>
    </location>
</feature>
<organism evidence="3 4">
    <name type="scientific">Capnocytophaga sputigena</name>
    <dbReference type="NCBI Taxonomy" id="1019"/>
    <lineage>
        <taxon>Bacteria</taxon>
        <taxon>Pseudomonadati</taxon>
        <taxon>Bacteroidota</taxon>
        <taxon>Flavobacteriia</taxon>
        <taxon>Flavobacteriales</taxon>
        <taxon>Flavobacteriaceae</taxon>
        <taxon>Capnocytophaga</taxon>
    </lineage>
</organism>
<evidence type="ECO:0000259" key="2">
    <source>
        <dbReference type="Pfam" id="PF13648"/>
    </source>
</evidence>
<gene>
    <name evidence="3" type="ORF">CGC59_05195</name>
</gene>
<dbReference type="EMBL" id="CP022383">
    <property type="protein sequence ID" value="ATA79116.1"/>
    <property type="molecule type" value="Genomic_DNA"/>
</dbReference>